<gene>
    <name evidence="1" type="ORF">C2845_PM12G13900</name>
</gene>
<evidence type="ECO:0000313" key="1">
    <source>
        <dbReference type="EMBL" id="RLM81004.1"/>
    </source>
</evidence>
<accession>A0A3L6QK96</accession>
<dbReference type="OrthoDB" id="693433at2759"/>
<dbReference type="AlphaFoldDB" id="A0A3L6QK96"/>
<sequence>MTAKARNEREKNPFNIRKGRSVEYRFQTKFHQDFYESAILSKKYKVARSQYVDWQKYEDMEDPIFDEIIDACKKKHVYKIMGFKYDWNNEIIAQFYATYYFEKDVHVRWVHWMIEGKWYKINYFEFAAMFGFGKSDHGRNRIHNWSHLSEEDMKDMYFPGREWEYGGPKGLIPFCGYLN</sequence>
<evidence type="ECO:0000313" key="2">
    <source>
        <dbReference type="Proteomes" id="UP000275267"/>
    </source>
</evidence>
<proteinExistence type="predicted"/>
<keyword evidence="2" id="KW-1185">Reference proteome</keyword>
<dbReference type="EMBL" id="PQIB02000012">
    <property type="protein sequence ID" value="RLM81004.1"/>
    <property type="molecule type" value="Genomic_DNA"/>
</dbReference>
<dbReference type="Proteomes" id="UP000275267">
    <property type="component" value="Unassembled WGS sequence"/>
</dbReference>
<organism evidence="1 2">
    <name type="scientific">Panicum miliaceum</name>
    <name type="common">Proso millet</name>
    <name type="synonym">Broomcorn millet</name>
    <dbReference type="NCBI Taxonomy" id="4540"/>
    <lineage>
        <taxon>Eukaryota</taxon>
        <taxon>Viridiplantae</taxon>
        <taxon>Streptophyta</taxon>
        <taxon>Embryophyta</taxon>
        <taxon>Tracheophyta</taxon>
        <taxon>Spermatophyta</taxon>
        <taxon>Magnoliopsida</taxon>
        <taxon>Liliopsida</taxon>
        <taxon>Poales</taxon>
        <taxon>Poaceae</taxon>
        <taxon>PACMAD clade</taxon>
        <taxon>Panicoideae</taxon>
        <taxon>Panicodae</taxon>
        <taxon>Paniceae</taxon>
        <taxon>Panicinae</taxon>
        <taxon>Panicum</taxon>
        <taxon>Panicum sect. Panicum</taxon>
    </lineage>
</organism>
<reference evidence="2" key="1">
    <citation type="journal article" date="2019" name="Nat. Commun.">
        <title>The genome of broomcorn millet.</title>
        <authorList>
            <person name="Zou C."/>
            <person name="Miki D."/>
            <person name="Li D."/>
            <person name="Tang Q."/>
            <person name="Xiao L."/>
            <person name="Rajput S."/>
            <person name="Deng P."/>
            <person name="Jia W."/>
            <person name="Huang R."/>
            <person name="Zhang M."/>
            <person name="Sun Y."/>
            <person name="Hu J."/>
            <person name="Fu X."/>
            <person name="Schnable P.S."/>
            <person name="Li F."/>
            <person name="Zhang H."/>
            <person name="Feng B."/>
            <person name="Zhu X."/>
            <person name="Liu R."/>
            <person name="Schnable J.C."/>
            <person name="Zhu J.-K."/>
            <person name="Zhang H."/>
        </authorList>
    </citation>
    <scope>NUCLEOTIDE SEQUENCE [LARGE SCALE GENOMIC DNA]</scope>
</reference>
<comment type="caution">
    <text evidence="1">The sequence shown here is derived from an EMBL/GenBank/DDBJ whole genome shotgun (WGS) entry which is preliminary data.</text>
</comment>
<protein>
    <submittedName>
        <fullName evidence="1">Copia-like retroelement</fullName>
    </submittedName>
</protein>
<dbReference type="STRING" id="4540.A0A3L6QK96"/>
<name>A0A3L6QK96_PANMI</name>